<dbReference type="CDD" id="cd06225">
    <property type="entry name" value="HAMP"/>
    <property type="match status" value="1"/>
</dbReference>
<feature type="domain" description="PAC" evidence="3">
    <location>
        <begin position="322"/>
        <end position="373"/>
    </location>
</feature>
<dbReference type="PANTHER" id="PTHR44757:SF2">
    <property type="entry name" value="BIOFILM ARCHITECTURE MAINTENANCE PROTEIN MBAA"/>
    <property type="match status" value="1"/>
</dbReference>
<evidence type="ECO:0000313" key="8">
    <source>
        <dbReference type="Proteomes" id="UP000001693"/>
    </source>
</evidence>
<reference evidence="7 8" key="1">
    <citation type="submission" date="2008-03" db="EMBL/GenBank/DDBJ databases">
        <title>Complete sequence of Leptothrix cholodnii SP-6.</title>
        <authorList>
            <consortium name="US DOE Joint Genome Institute"/>
            <person name="Copeland A."/>
            <person name="Lucas S."/>
            <person name="Lapidus A."/>
            <person name="Glavina del Rio T."/>
            <person name="Dalin E."/>
            <person name="Tice H."/>
            <person name="Bruce D."/>
            <person name="Goodwin L."/>
            <person name="Pitluck S."/>
            <person name="Chertkov O."/>
            <person name="Brettin T."/>
            <person name="Detter J.C."/>
            <person name="Han C."/>
            <person name="Kuske C.R."/>
            <person name="Schmutz J."/>
            <person name="Larimer F."/>
            <person name="Land M."/>
            <person name="Hauser L."/>
            <person name="Kyrpides N."/>
            <person name="Lykidis A."/>
            <person name="Emerson D."/>
            <person name="Richardson P."/>
        </authorList>
    </citation>
    <scope>NUCLEOTIDE SEQUENCE [LARGE SCALE GENOMIC DNA]</scope>
    <source>
        <strain evidence="8">ATCC 51168 / LMG 8142 / SP-6</strain>
    </source>
</reference>
<keyword evidence="2" id="KW-0812">Transmembrane</keyword>
<name>B1Y2A0_LEPCP</name>
<dbReference type="PROSITE" id="PS50887">
    <property type="entry name" value="GGDEF"/>
    <property type="match status" value="1"/>
</dbReference>
<dbReference type="InterPro" id="IPR013656">
    <property type="entry name" value="PAS_4"/>
</dbReference>
<dbReference type="EMBL" id="CP001013">
    <property type="protein sequence ID" value="ACB35553.1"/>
    <property type="molecule type" value="Genomic_DNA"/>
</dbReference>
<dbReference type="InterPro" id="IPR003660">
    <property type="entry name" value="HAMP_dom"/>
</dbReference>
<dbReference type="CDD" id="cd00130">
    <property type="entry name" value="PAS"/>
    <property type="match status" value="1"/>
</dbReference>
<keyword evidence="8" id="KW-1185">Reference proteome</keyword>
<feature type="domain" description="EAL" evidence="4">
    <location>
        <begin position="552"/>
        <end position="806"/>
    </location>
</feature>
<dbReference type="PANTHER" id="PTHR44757">
    <property type="entry name" value="DIGUANYLATE CYCLASE DGCP"/>
    <property type="match status" value="1"/>
</dbReference>
<dbReference type="PROSITE" id="PS50885">
    <property type="entry name" value="HAMP"/>
    <property type="match status" value="1"/>
</dbReference>
<dbReference type="AlphaFoldDB" id="B1Y2A0"/>
<dbReference type="NCBIfam" id="TIGR00229">
    <property type="entry name" value="sensory_box"/>
    <property type="match status" value="1"/>
</dbReference>
<feature type="transmembrane region" description="Helical" evidence="2">
    <location>
        <begin position="176"/>
        <end position="200"/>
    </location>
</feature>
<dbReference type="Pfam" id="PF00990">
    <property type="entry name" value="GGDEF"/>
    <property type="match status" value="1"/>
</dbReference>
<dbReference type="GO" id="GO:0016020">
    <property type="term" value="C:membrane"/>
    <property type="evidence" value="ECO:0007669"/>
    <property type="project" value="InterPro"/>
</dbReference>
<dbReference type="RefSeq" id="WP_012348300.1">
    <property type="nucleotide sequence ID" value="NC_010524.1"/>
</dbReference>
<dbReference type="InterPro" id="IPR043128">
    <property type="entry name" value="Rev_trsase/Diguanyl_cyclase"/>
</dbReference>
<evidence type="ECO:0000256" key="1">
    <source>
        <dbReference type="ARBA" id="ARBA00051114"/>
    </source>
</evidence>
<evidence type="ECO:0000259" key="3">
    <source>
        <dbReference type="PROSITE" id="PS50113"/>
    </source>
</evidence>
<protein>
    <submittedName>
        <fullName evidence="7">Diguanylate cyclase/phosphodiesterase with PAS/PAC sensor(S)</fullName>
    </submittedName>
</protein>
<feature type="transmembrane region" description="Helical" evidence="2">
    <location>
        <begin position="37"/>
        <end position="56"/>
    </location>
</feature>
<dbReference type="InterPro" id="IPR035965">
    <property type="entry name" value="PAS-like_dom_sf"/>
</dbReference>
<dbReference type="Gene3D" id="6.10.340.10">
    <property type="match status" value="1"/>
</dbReference>
<dbReference type="CDD" id="cd01949">
    <property type="entry name" value="GGDEF"/>
    <property type="match status" value="1"/>
</dbReference>
<dbReference type="InterPro" id="IPR029787">
    <property type="entry name" value="Nucleotide_cyclase"/>
</dbReference>
<feature type="domain" description="GGDEF" evidence="6">
    <location>
        <begin position="405"/>
        <end position="543"/>
    </location>
</feature>
<dbReference type="FunFam" id="3.30.70.270:FF:000001">
    <property type="entry name" value="Diguanylate cyclase domain protein"/>
    <property type="match status" value="1"/>
</dbReference>
<dbReference type="STRING" id="395495.Lcho_3295"/>
<gene>
    <name evidence="7" type="ordered locus">Lcho_3295</name>
</gene>
<dbReference type="InterPro" id="IPR000160">
    <property type="entry name" value="GGDEF_dom"/>
</dbReference>
<dbReference type="SMART" id="SM00052">
    <property type="entry name" value="EAL"/>
    <property type="match status" value="1"/>
</dbReference>
<keyword evidence="2" id="KW-0472">Membrane</keyword>
<dbReference type="InterPro" id="IPR000014">
    <property type="entry name" value="PAS"/>
</dbReference>
<proteinExistence type="predicted"/>
<dbReference type="Gene3D" id="3.20.20.450">
    <property type="entry name" value="EAL domain"/>
    <property type="match status" value="1"/>
</dbReference>
<evidence type="ECO:0000259" key="4">
    <source>
        <dbReference type="PROSITE" id="PS50883"/>
    </source>
</evidence>
<evidence type="ECO:0000313" key="7">
    <source>
        <dbReference type="EMBL" id="ACB35553.1"/>
    </source>
</evidence>
<sequence length="810" mass="89485" precursor="true">MRSLLKSKPLRHIASALRRAAGRLHERSSLRRLSSGLLLTMAAGLLVPALVGVTALTELRQKQIDQELVDKLENTAVLLGSSLVVPAWNYDIQGMTRITEAAMLDPQVVRITVRDPASAPLVSVEQPERRRGRSVVQRQDMRLSGQVIDKTEVAGSVEIEFDDSLAQQQFKNDRQVYAFILLGQLLLSLGLMLAALHLWVLKPLTSLSAFSSRVAGGDFEHPLDWSRPDEIGRLALQMDKMRADLKTSFAEQRAILTNIELGVIFERGGLIQLASRQAERSFGHPPGFMSGLPILAIYPEDARAGIASARAMAAIATGDGRHEEELMLHRRDGSQFWAHLRVRQLDPAQPQAGCIWVIEDISARKAVEDEVNRLAFYDPLTQLPNRRLLRDRLAQALAASARSGMHGALIFIDLDNFKSLNDTLGHARGDQLLKLVGQRLTHCVRESDTVARLGGDEFVVIVQDLGARLDECATQAEGVGEKILDALNQPYPLDGHVRHSTPSIGITLFADDRDSVDDLLKEADMAMYQAKTAGRNTLRFFDADMQAMLVQRAALEEDMRESMRLSHFLLHYQPQVVGSGRITGAEVLLRWPHPLRGLVPPAEFIPLAEDTNLITALGHWVLETACKTLADWSAQDDMKHLSVSVNVSARQFRQPHFVAEVMSILERTGADPHLLKLELTESLLVEDVEDIVAKMSALKSRGVGFSLDDFGTGYSSLAHLKRLPLDQLKIDQSFVRDILTDPNDLAIGRMVVALADSLGLTVIAEGVELAAQRELLAQIGCDAYQGYLFSRPLPREPFEACCRAARQAVA</sequence>
<dbReference type="Pfam" id="PF08448">
    <property type="entry name" value="PAS_4"/>
    <property type="match status" value="1"/>
</dbReference>
<dbReference type="SUPFAM" id="SSF55785">
    <property type="entry name" value="PYP-like sensor domain (PAS domain)"/>
    <property type="match status" value="1"/>
</dbReference>
<dbReference type="SUPFAM" id="SSF55073">
    <property type="entry name" value="Nucleotide cyclase"/>
    <property type="match status" value="1"/>
</dbReference>
<dbReference type="SMART" id="SM00304">
    <property type="entry name" value="HAMP"/>
    <property type="match status" value="1"/>
</dbReference>
<dbReference type="InterPro" id="IPR000700">
    <property type="entry name" value="PAS-assoc_C"/>
</dbReference>
<dbReference type="InterPro" id="IPR035919">
    <property type="entry name" value="EAL_sf"/>
</dbReference>
<dbReference type="GO" id="GO:0071732">
    <property type="term" value="P:cellular response to nitric oxide"/>
    <property type="evidence" value="ECO:0007669"/>
    <property type="project" value="UniProtKB-ARBA"/>
</dbReference>
<dbReference type="GO" id="GO:0071111">
    <property type="term" value="F:cyclic-guanylate-specific phosphodiesterase activity"/>
    <property type="evidence" value="ECO:0007669"/>
    <property type="project" value="UniProtKB-EC"/>
</dbReference>
<dbReference type="PROSITE" id="PS50883">
    <property type="entry name" value="EAL"/>
    <property type="match status" value="1"/>
</dbReference>
<dbReference type="SUPFAM" id="SSF141868">
    <property type="entry name" value="EAL domain-like"/>
    <property type="match status" value="1"/>
</dbReference>
<dbReference type="Pfam" id="PF00672">
    <property type="entry name" value="HAMP"/>
    <property type="match status" value="1"/>
</dbReference>
<evidence type="ECO:0000256" key="2">
    <source>
        <dbReference type="SAM" id="Phobius"/>
    </source>
</evidence>
<dbReference type="Pfam" id="PF00563">
    <property type="entry name" value="EAL"/>
    <property type="match status" value="1"/>
</dbReference>
<dbReference type="HOGENOM" id="CLU_000445_70_46_4"/>
<dbReference type="InterPro" id="IPR052155">
    <property type="entry name" value="Biofilm_reg_signaling"/>
</dbReference>
<dbReference type="eggNOG" id="COG5001">
    <property type="taxonomic scope" value="Bacteria"/>
</dbReference>
<dbReference type="InterPro" id="IPR001633">
    <property type="entry name" value="EAL_dom"/>
</dbReference>
<dbReference type="KEGG" id="lch:Lcho_3295"/>
<dbReference type="SUPFAM" id="SSF158472">
    <property type="entry name" value="HAMP domain-like"/>
    <property type="match status" value="1"/>
</dbReference>
<dbReference type="PROSITE" id="PS50113">
    <property type="entry name" value="PAC"/>
    <property type="match status" value="1"/>
</dbReference>
<accession>B1Y2A0</accession>
<dbReference type="SMART" id="SM00267">
    <property type="entry name" value="GGDEF"/>
    <property type="match status" value="1"/>
</dbReference>
<dbReference type="eggNOG" id="COG5000">
    <property type="taxonomic scope" value="Bacteria"/>
</dbReference>
<evidence type="ECO:0000259" key="5">
    <source>
        <dbReference type="PROSITE" id="PS50885"/>
    </source>
</evidence>
<dbReference type="Proteomes" id="UP000001693">
    <property type="component" value="Chromosome"/>
</dbReference>
<dbReference type="OrthoDB" id="9813903at2"/>
<dbReference type="CDD" id="cd01948">
    <property type="entry name" value="EAL"/>
    <property type="match status" value="1"/>
</dbReference>
<evidence type="ECO:0000259" key="6">
    <source>
        <dbReference type="PROSITE" id="PS50887"/>
    </source>
</evidence>
<comment type="catalytic activity">
    <reaction evidence="1">
        <text>3',3'-c-di-GMP + H2O = 5'-phosphoguanylyl(3'-&gt;5')guanosine + H(+)</text>
        <dbReference type="Rhea" id="RHEA:24902"/>
        <dbReference type="ChEBI" id="CHEBI:15377"/>
        <dbReference type="ChEBI" id="CHEBI:15378"/>
        <dbReference type="ChEBI" id="CHEBI:58754"/>
        <dbReference type="ChEBI" id="CHEBI:58805"/>
        <dbReference type="EC" id="3.1.4.52"/>
    </reaction>
    <physiologicalReaction direction="left-to-right" evidence="1">
        <dbReference type="Rhea" id="RHEA:24903"/>
    </physiologicalReaction>
</comment>
<dbReference type="Gene3D" id="3.30.450.20">
    <property type="entry name" value="PAS domain"/>
    <property type="match status" value="1"/>
</dbReference>
<dbReference type="GO" id="GO:0007165">
    <property type="term" value="P:signal transduction"/>
    <property type="evidence" value="ECO:0007669"/>
    <property type="project" value="InterPro"/>
</dbReference>
<keyword evidence="2" id="KW-1133">Transmembrane helix</keyword>
<dbReference type="NCBIfam" id="TIGR00254">
    <property type="entry name" value="GGDEF"/>
    <property type="match status" value="1"/>
</dbReference>
<dbReference type="FunFam" id="3.20.20.450:FF:000001">
    <property type="entry name" value="Cyclic di-GMP phosphodiesterase yahA"/>
    <property type="match status" value="1"/>
</dbReference>
<feature type="domain" description="HAMP" evidence="5">
    <location>
        <begin position="198"/>
        <end position="250"/>
    </location>
</feature>
<organism evidence="7 8">
    <name type="scientific">Leptothrix cholodnii (strain ATCC 51168 / LMG 8142 / SP-6)</name>
    <name type="common">Leptothrix discophora (strain SP-6)</name>
    <dbReference type="NCBI Taxonomy" id="395495"/>
    <lineage>
        <taxon>Bacteria</taxon>
        <taxon>Pseudomonadati</taxon>
        <taxon>Pseudomonadota</taxon>
        <taxon>Betaproteobacteria</taxon>
        <taxon>Burkholderiales</taxon>
        <taxon>Sphaerotilaceae</taxon>
        <taxon>Leptothrix</taxon>
    </lineage>
</organism>
<dbReference type="Gene3D" id="3.30.70.270">
    <property type="match status" value="1"/>
</dbReference>